<sequence length="114" mass="12522">MRGRGMRWKDRPAPTLRAMQWQPAPCGGGGVFLWLLWHPAAALHTPTHLQVSPPRRPLASFLVQATLPVTAPLGHFVSRLCRVGSVPMHCCSQESVLQEPEAQAAFCKAVRAYA</sequence>
<accession>A0A7S4G625</accession>
<evidence type="ECO:0000313" key="1">
    <source>
        <dbReference type="EMBL" id="CAE0826543.1"/>
    </source>
</evidence>
<organism evidence="1">
    <name type="scientific">Eutreptiella gymnastica</name>
    <dbReference type="NCBI Taxonomy" id="73025"/>
    <lineage>
        <taxon>Eukaryota</taxon>
        <taxon>Discoba</taxon>
        <taxon>Euglenozoa</taxon>
        <taxon>Euglenida</taxon>
        <taxon>Spirocuta</taxon>
        <taxon>Euglenophyceae</taxon>
        <taxon>Eutreptiales</taxon>
        <taxon>Eutreptiaceae</taxon>
        <taxon>Eutreptiella</taxon>
    </lineage>
</organism>
<name>A0A7S4G625_9EUGL</name>
<reference evidence="1" key="1">
    <citation type="submission" date="2021-01" db="EMBL/GenBank/DDBJ databases">
        <authorList>
            <person name="Corre E."/>
            <person name="Pelletier E."/>
            <person name="Niang G."/>
            <person name="Scheremetjew M."/>
            <person name="Finn R."/>
            <person name="Kale V."/>
            <person name="Holt S."/>
            <person name="Cochrane G."/>
            <person name="Meng A."/>
            <person name="Brown T."/>
            <person name="Cohen L."/>
        </authorList>
    </citation>
    <scope>NUCLEOTIDE SEQUENCE</scope>
    <source>
        <strain evidence="1">CCMP1594</strain>
    </source>
</reference>
<dbReference type="AlphaFoldDB" id="A0A7S4G625"/>
<gene>
    <name evidence="1" type="ORF">EGYM00163_LOCUS37800</name>
</gene>
<proteinExistence type="predicted"/>
<dbReference type="EMBL" id="HBJA01109565">
    <property type="protein sequence ID" value="CAE0826543.1"/>
    <property type="molecule type" value="Transcribed_RNA"/>
</dbReference>
<protein>
    <submittedName>
        <fullName evidence="1">Uncharacterized protein</fullName>
    </submittedName>
</protein>